<evidence type="ECO:0000313" key="3">
    <source>
        <dbReference type="Proteomes" id="UP000011932"/>
    </source>
</evidence>
<dbReference type="SUPFAM" id="SSF82657">
    <property type="entry name" value="BolA-like"/>
    <property type="match status" value="1"/>
</dbReference>
<dbReference type="PATRIC" id="fig|349215.9.peg.1354"/>
<evidence type="ECO:0000313" key="2">
    <source>
        <dbReference type="EMBL" id="AGH98213.1"/>
    </source>
</evidence>
<dbReference type="Pfam" id="PF01722">
    <property type="entry name" value="BolA"/>
    <property type="match status" value="1"/>
</dbReference>
<dbReference type="HOGENOM" id="CLU_109462_2_1_5"/>
<dbReference type="GO" id="GO:0016226">
    <property type="term" value="P:iron-sulfur cluster assembly"/>
    <property type="evidence" value="ECO:0007669"/>
    <property type="project" value="TreeGrafter"/>
</dbReference>
<dbReference type="PANTHER" id="PTHR46230">
    <property type="match status" value="1"/>
</dbReference>
<dbReference type="InterPro" id="IPR002634">
    <property type="entry name" value="BolA"/>
</dbReference>
<dbReference type="InterPro" id="IPR036065">
    <property type="entry name" value="BolA-like_sf"/>
</dbReference>
<dbReference type="Proteomes" id="UP000011932">
    <property type="component" value="Chromosome"/>
</dbReference>
<dbReference type="STRING" id="349215.A11S_1404"/>
<dbReference type="AlphaFoldDB" id="M4VG68"/>
<comment type="similarity">
    <text evidence="1">Belongs to the BolA/IbaG family.</text>
</comment>
<dbReference type="PANTHER" id="PTHR46230:SF7">
    <property type="entry name" value="BOLA-LIKE PROTEIN 1"/>
    <property type="match status" value="1"/>
</dbReference>
<name>M4VG68_9BACT</name>
<sequence length="125" mass="14219">MYTRHSIIMLRAAAFYKILTYQKGRKSMGMTEIIEEKLRSALNPEVLEVVNESALHAGHAGHDGAGESHFRVLVVSDAFRGMTRVDRQRRVYDLLQVEISQQIHALAMELRTLEEYSVANCKNNS</sequence>
<dbReference type="KEGG" id="man:A11S_1404"/>
<keyword evidence="2" id="KW-0132">Cell division</keyword>
<dbReference type="GO" id="GO:0051301">
    <property type="term" value="P:cell division"/>
    <property type="evidence" value="ECO:0007669"/>
    <property type="project" value="UniProtKB-KW"/>
</dbReference>
<evidence type="ECO:0000256" key="1">
    <source>
        <dbReference type="RuleBase" id="RU003860"/>
    </source>
</evidence>
<keyword evidence="2" id="KW-0131">Cell cycle</keyword>
<dbReference type="EMBL" id="CP003538">
    <property type="protein sequence ID" value="AGH98213.1"/>
    <property type="molecule type" value="Genomic_DNA"/>
</dbReference>
<gene>
    <name evidence="2" type="ORF">A11S_1404</name>
</gene>
<dbReference type="Gene3D" id="3.30.300.90">
    <property type="entry name" value="BolA-like"/>
    <property type="match status" value="1"/>
</dbReference>
<accession>M4VG68</accession>
<dbReference type="OrthoDB" id="9811118at2"/>
<organism evidence="2 3">
    <name type="scientific">Micavibrio aeruginosavorus EPB</name>
    <dbReference type="NCBI Taxonomy" id="349215"/>
    <lineage>
        <taxon>Bacteria</taxon>
        <taxon>Pseudomonadati</taxon>
        <taxon>Bdellovibrionota</taxon>
        <taxon>Bdellovibrionia</taxon>
        <taxon>Bdellovibrionales</taxon>
        <taxon>Pseudobdellovibrionaceae</taxon>
        <taxon>Micavibrio</taxon>
    </lineage>
</organism>
<reference evidence="2 3" key="1">
    <citation type="journal article" date="2013" name="ISME J.">
        <title>By their genes ye shall know them: genomic signatures of predatory bacteria.</title>
        <authorList>
            <person name="Pasternak Z."/>
            <person name="Pietrokovski S."/>
            <person name="Rotem O."/>
            <person name="Gophna U."/>
            <person name="Lurie-Weinberger M.N."/>
            <person name="Jurkevitch E."/>
        </authorList>
    </citation>
    <scope>NUCLEOTIDE SEQUENCE [LARGE SCALE GENOMIC DNA]</scope>
    <source>
        <strain evidence="2">EPB</strain>
    </source>
</reference>
<proteinExistence type="inferred from homology"/>
<protein>
    <submittedName>
        <fullName evidence="2">Cell division protein BolA</fullName>
    </submittedName>
</protein>